<dbReference type="AlphaFoldDB" id="A0A3L7J7F2"/>
<accession>A0A3L7J7F2</accession>
<feature type="region of interest" description="Disordered" evidence="2">
    <location>
        <begin position="1"/>
        <end position="21"/>
    </location>
</feature>
<dbReference type="Proteomes" id="UP000282460">
    <property type="component" value="Unassembled WGS sequence"/>
</dbReference>
<keyword evidence="4" id="KW-1185">Reference proteome</keyword>
<dbReference type="SUPFAM" id="SSF53067">
    <property type="entry name" value="Actin-like ATPase domain"/>
    <property type="match status" value="1"/>
</dbReference>
<dbReference type="PANTHER" id="PTHR18964">
    <property type="entry name" value="ROK (REPRESSOR, ORF, KINASE) FAMILY"/>
    <property type="match status" value="1"/>
</dbReference>
<dbReference type="InterPro" id="IPR036388">
    <property type="entry name" value="WH-like_DNA-bd_sf"/>
</dbReference>
<evidence type="ECO:0000256" key="1">
    <source>
        <dbReference type="ARBA" id="ARBA00006479"/>
    </source>
</evidence>
<evidence type="ECO:0000313" key="3">
    <source>
        <dbReference type="EMBL" id="RLQ86399.1"/>
    </source>
</evidence>
<dbReference type="Pfam" id="PF13412">
    <property type="entry name" value="HTH_24"/>
    <property type="match status" value="1"/>
</dbReference>
<dbReference type="SUPFAM" id="SSF46785">
    <property type="entry name" value="Winged helix' DNA-binding domain"/>
    <property type="match status" value="1"/>
</dbReference>
<reference evidence="3 4" key="1">
    <citation type="submission" date="2018-10" db="EMBL/GenBank/DDBJ databases">
        <authorList>
            <person name="Li J."/>
        </authorList>
    </citation>
    <scope>NUCLEOTIDE SEQUENCE [LARGE SCALE GENOMIC DNA]</scope>
    <source>
        <strain evidence="3 4">ZD1-4</strain>
    </source>
</reference>
<feature type="compositionally biased region" description="Basic and acidic residues" evidence="2">
    <location>
        <begin position="9"/>
        <end position="21"/>
    </location>
</feature>
<dbReference type="RefSeq" id="WP_121658761.1">
    <property type="nucleotide sequence ID" value="NZ_BMEK01000001.1"/>
</dbReference>
<evidence type="ECO:0000313" key="4">
    <source>
        <dbReference type="Proteomes" id="UP000282460"/>
    </source>
</evidence>
<name>A0A3L7J7F2_9MICO</name>
<dbReference type="InterPro" id="IPR036390">
    <property type="entry name" value="WH_DNA-bd_sf"/>
</dbReference>
<dbReference type="OrthoDB" id="9810372at2"/>
<evidence type="ECO:0000256" key="2">
    <source>
        <dbReference type="SAM" id="MobiDB-lite"/>
    </source>
</evidence>
<gene>
    <name evidence="3" type="ORF">D9V28_06175</name>
</gene>
<dbReference type="InterPro" id="IPR000600">
    <property type="entry name" value="ROK"/>
</dbReference>
<sequence length="405" mass="41800">MTTIEDEKDVGGDVRDASERTNRTTGILSLTSTELQALRRPFPTPGGAAIQATRQHNLSVIRRLLYENGPQSRPELARLSGLSLPTVGALVAELVDAGTVEDLGVIAEARVGKPASRVAIDTAGNVAIVLDLTHDDLFIGATVDLDGAIVDRVEVDIGDAAGDDALAHAVDLASVLIERTTAQVVGIGVASPGLVDENGTVHVADRLQWRDVALAEVLHSSTGVATIVGNDVNLLALGLSRFQTDAGRDAIVVALDNGVGAAVLVGGVPVLGEQFAAGEIAHLTVDRDGDPCRCGRNGCLDVVVGAPHLSRRVAVSGPGVLEPAGRMLGEVLAPIVLMLNINVVVVVGPADLVEGAFAAGVVSGVHSRLRPTIVEGLEIEVGRHDPDLVLRGAAAQVLETQLGMR</sequence>
<proteinExistence type="inferred from homology"/>
<dbReference type="Pfam" id="PF00480">
    <property type="entry name" value="ROK"/>
    <property type="match status" value="1"/>
</dbReference>
<dbReference type="Gene3D" id="3.30.420.40">
    <property type="match status" value="2"/>
</dbReference>
<dbReference type="Gene3D" id="1.10.10.10">
    <property type="entry name" value="Winged helix-like DNA-binding domain superfamily/Winged helix DNA-binding domain"/>
    <property type="match status" value="1"/>
</dbReference>
<comment type="caution">
    <text evidence="3">The sequence shown here is derived from an EMBL/GenBank/DDBJ whole genome shotgun (WGS) entry which is preliminary data.</text>
</comment>
<protein>
    <submittedName>
        <fullName evidence="3">ROK family transcriptional regulator</fullName>
    </submittedName>
</protein>
<organism evidence="3 4">
    <name type="scientific">Mycetocola zhadangensis</name>
    <dbReference type="NCBI Taxonomy" id="1164595"/>
    <lineage>
        <taxon>Bacteria</taxon>
        <taxon>Bacillati</taxon>
        <taxon>Actinomycetota</taxon>
        <taxon>Actinomycetes</taxon>
        <taxon>Micrococcales</taxon>
        <taxon>Microbacteriaceae</taxon>
        <taxon>Mycetocola</taxon>
    </lineage>
</organism>
<dbReference type="InterPro" id="IPR043129">
    <property type="entry name" value="ATPase_NBD"/>
</dbReference>
<dbReference type="EMBL" id="RCWJ01000001">
    <property type="protein sequence ID" value="RLQ86399.1"/>
    <property type="molecule type" value="Genomic_DNA"/>
</dbReference>
<comment type="similarity">
    <text evidence="1">Belongs to the ROK (NagC/XylR) family.</text>
</comment>
<dbReference type="PANTHER" id="PTHR18964:SF149">
    <property type="entry name" value="BIFUNCTIONAL UDP-N-ACETYLGLUCOSAMINE 2-EPIMERASE_N-ACETYLMANNOSAMINE KINASE"/>
    <property type="match status" value="1"/>
</dbReference>